<sequence>MGSTRCEMVSEPNLDPSVEAPSARLATNGLNPQHKGYIPYGLCIPNCTCPIVQFHRLHMVIPYKGALHIIAVLGEIRYESHNLESQLQLQLLNSNETVQKIKELKKKVEDIDGELGTAHSLIDNLKKELAKSSNIVSLRDLEIILLGNEVTDLKRQIFELRSDLSIIETVAYEAETRHRSKIEAARVAIVEE</sequence>
<reference evidence="1 2" key="1">
    <citation type="submission" date="2019-09" db="EMBL/GenBank/DDBJ databases">
        <title>A chromosome-level genome assembly of the Chinese tupelo Nyssa sinensis.</title>
        <authorList>
            <person name="Yang X."/>
            <person name="Kang M."/>
            <person name="Yang Y."/>
            <person name="Xiong H."/>
            <person name="Wang M."/>
            <person name="Zhang Z."/>
            <person name="Wang Z."/>
            <person name="Wu H."/>
            <person name="Ma T."/>
            <person name="Liu J."/>
            <person name="Xi Z."/>
        </authorList>
    </citation>
    <scope>NUCLEOTIDE SEQUENCE [LARGE SCALE GENOMIC DNA]</scope>
    <source>
        <strain evidence="1">J267</strain>
        <tissue evidence="1">Leaf</tissue>
    </source>
</reference>
<dbReference type="AlphaFoldDB" id="A0A5J5ARI3"/>
<accession>A0A5J5ARI3</accession>
<name>A0A5J5ARI3_9ASTE</name>
<keyword evidence="2" id="KW-1185">Reference proteome</keyword>
<organism evidence="1 2">
    <name type="scientific">Nyssa sinensis</name>
    <dbReference type="NCBI Taxonomy" id="561372"/>
    <lineage>
        <taxon>Eukaryota</taxon>
        <taxon>Viridiplantae</taxon>
        <taxon>Streptophyta</taxon>
        <taxon>Embryophyta</taxon>
        <taxon>Tracheophyta</taxon>
        <taxon>Spermatophyta</taxon>
        <taxon>Magnoliopsida</taxon>
        <taxon>eudicotyledons</taxon>
        <taxon>Gunneridae</taxon>
        <taxon>Pentapetalae</taxon>
        <taxon>asterids</taxon>
        <taxon>Cornales</taxon>
        <taxon>Nyssaceae</taxon>
        <taxon>Nyssa</taxon>
    </lineage>
</organism>
<gene>
    <name evidence="1" type="ORF">F0562_032393</name>
</gene>
<dbReference type="Proteomes" id="UP000325577">
    <property type="component" value="Linkage Group LG19"/>
</dbReference>
<dbReference type="OrthoDB" id="6436679at2759"/>
<proteinExistence type="predicted"/>
<evidence type="ECO:0000313" key="2">
    <source>
        <dbReference type="Proteomes" id="UP000325577"/>
    </source>
</evidence>
<evidence type="ECO:0000313" key="1">
    <source>
        <dbReference type="EMBL" id="KAA8532352.1"/>
    </source>
</evidence>
<dbReference type="EMBL" id="CM018042">
    <property type="protein sequence ID" value="KAA8532352.1"/>
    <property type="molecule type" value="Genomic_DNA"/>
</dbReference>
<protein>
    <submittedName>
        <fullName evidence="1">Uncharacterized protein</fullName>
    </submittedName>
</protein>